<evidence type="ECO:0000256" key="1">
    <source>
        <dbReference type="SAM" id="MobiDB-lite"/>
    </source>
</evidence>
<feature type="compositionally biased region" description="Polar residues" evidence="1">
    <location>
        <begin position="187"/>
        <end position="196"/>
    </location>
</feature>
<feature type="region of interest" description="Disordered" evidence="1">
    <location>
        <begin position="1"/>
        <end position="259"/>
    </location>
</feature>
<name>A0ABR0EPP5_ZASCE</name>
<feature type="compositionally biased region" description="Low complexity" evidence="1">
    <location>
        <begin position="250"/>
        <end position="259"/>
    </location>
</feature>
<evidence type="ECO:0000313" key="2">
    <source>
        <dbReference type="EMBL" id="KAK4503452.1"/>
    </source>
</evidence>
<proteinExistence type="predicted"/>
<accession>A0ABR0EPP5</accession>
<feature type="compositionally biased region" description="Polar residues" evidence="1">
    <location>
        <begin position="123"/>
        <end position="170"/>
    </location>
</feature>
<protein>
    <submittedName>
        <fullName evidence="2">Uncharacterized protein</fullName>
    </submittedName>
</protein>
<feature type="compositionally biased region" description="Polar residues" evidence="1">
    <location>
        <begin position="230"/>
        <end position="240"/>
    </location>
</feature>
<sequence>MCLPRFPSRREHPQIPLSDQANRSPRRPPTRRGNPQGAPVPHAARQPTVTAVPPDLEQDTDLASSSAFAAQNTDSPPRALRRQEGRKVSRMAPVEENVTTFPVSSPLRGDLRTLPSVRRANQDSRPTTSSGDSGPQPPSRSSNLQPAPITGTLTSKFSSSSSGLDTNAQVAASGPLASKMSWSSSSGQGEPSNAGTSRAGRLASGAQALPASYFSDSSTSGEEAADTATLRPSSANTQIPARTGGGGSGSPSTSSTSSG</sequence>
<evidence type="ECO:0000313" key="3">
    <source>
        <dbReference type="Proteomes" id="UP001305779"/>
    </source>
</evidence>
<organism evidence="2 3">
    <name type="scientific">Zasmidium cellare</name>
    <name type="common">Wine cellar mold</name>
    <name type="synonym">Racodium cellare</name>
    <dbReference type="NCBI Taxonomy" id="395010"/>
    <lineage>
        <taxon>Eukaryota</taxon>
        <taxon>Fungi</taxon>
        <taxon>Dikarya</taxon>
        <taxon>Ascomycota</taxon>
        <taxon>Pezizomycotina</taxon>
        <taxon>Dothideomycetes</taxon>
        <taxon>Dothideomycetidae</taxon>
        <taxon>Mycosphaerellales</taxon>
        <taxon>Mycosphaerellaceae</taxon>
        <taxon>Zasmidium</taxon>
    </lineage>
</organism>
<reference evidence="2 3" key="1">
    <citation type="journal article" date="2023" name="G3 (Bethesda)">
        <title>A chromosome-level genome assembly of Zasmidium syzygii isolated from banana leaves.</title>
        <authorList>
            <person name="van Westerhoven A.C."/>
            <person name="Mehrabi R."/>
            <person name="Talebi R."/>
            <person name="Steentjes M.B.F."/>
            <person name="Corcolon B."/>
            <person name="Chong P.A."/>
            <person name="Kema G.H.J."/>
            <person name="Seidl M.F."/>
        </authorList>
    </citation>
    <scope>NUCLEOTIDE SEQUENCE [LARGE SCALE GENOMIC DNA]</scope>
    <source>
        <strain evidence="2 3">P124</strain>
    </source>
</reference>
<dbReference type="Proteomes" id="UP001305779">
    <property type="component" value="Unassembled WGS sequence"/>
</dbReference>
<feature type="compositionally biased region" description="Polar residues" evidence="1">
    <location>
        <begin position="61"/>
        <end position="75"/>
    </location>
</feature>
<comment type="caution">
    <text evidence="2">The sequence shown here is derived from an EMBL/GenBank/DDBJ whole genome shotgun (WGS) entry which is preliminary data.</text>
</comment>
<dbReference type="EMBL" id="JAXOVC010000003">
    <property type="protein sequence ID" value="KAK4503452.1"/>
    <property type="molecule type" value="Genomic_DNA"/>
</dbReference>
<gene>
    <name evidence="2" type="ORF">PRZ48_004367</name>
</gene>
<keyword evidence="3" id="KW-1185">Reference proteome</keyword>